<feature type="signal peptide" evidence="2">
    <location>
        <begin position="1"/>
        <end position="17"/>
    </location>
</feature>
<reference evidence="4 7" key="3">
    <citation type="submission" date="2020-11" db="EMBL/GenBank/DDBJ databases">
        <authorList>
            <consortium name="Pathogen Informatics"/>
        </authorList>
    </citation>
    <scope>NUCLEOTIDE SEQUENCE [LARGE SCALE GENOMIC DNA]</scope>
    <source>
        <strain evidence="4 7">NCTC12218</strain>
    </source>
</reference>
<organism evidence="6">
    <name type="scientific">Staphylococcus schleiferi</name>
    <dbReference type="NCBI Taxonomy" id="1295"/>
    <lineage>
        <taxon>Bacteria</taxon>
        <taxon>Bacillati</taxon>
        <taxon>Bacillota</taxon>
        <taxon>Bacilli</taxon>
        <taxon>Bacillales</taxon>
        <taxon>Staphylococcaceae</taxon>
        <taxon>Staphylococcus</taxon>
    </lineage>
</organism>
<dbReference type="GeneID" id="93790475"/>
<evidence type="ECO:0000256" key="2">
    <source>
        <dbReference type="SAM" id="SignalP"/>
    </source>
</evidence>
<feature type="chain" id="PRO_5044662703" evidence="2">
    <location>
        <begin position="18"/>
        <end position="198"/>
    </location>
</feature>
<dbReference type="RefSeq" id="WP_016424721.1">
    <property type="nucleotide sequence ID" value="NZ_CABKRV010000001.1"/>
</dbReference>
<evidence type="ECO:0000313" key="4">
    <source>
        <dbReference type="EMBL" id="CAD7360207.1"/>
    </source>
</evidence>
<evidence type="ECO:0000313" key="8">
    <source>
        <dbReference type="Proteomes" id="UP000572988"/>
    </source>
</evidence>
<evidence type="ECO:0000256" key="1">
    <source>
        <dbReference type="SAM" id="MobiDB-lite"/>
    </source>
</evidence>
<keyword evidence="6" id="KW-0449">Lipoprotein</keyword>
<dbReference type="Proteomes" id="UP000572988">
    <property type="component" value="Unassembled WGS sequence"/>
</dbReference>
<name>A0A7Z7VXR8_STASC</name>
<dbReference type="PROSITE" id="PS51257">
    <property type="entry name" value="PROKAR_LIPOPROTEIN"/>
    <property type="match status" value="1"/>
</dbReference>
<evidence type="ECO:0000313" key="6">
    <source>
        <dbReference type="EMBL" id="SUM89613.1"/>
    </source>
</evidence>
<dbReference type="EMBL" id="UHEF01000001">
    <property type="protein sequence ID" value="SUM89613.1"/>
    <property type="molecule type" value="Genomic_DNA"/>
</dbReference>
<keyword evidence="8" id="KW-1185">Reference proteome</keyword>
<gene>
    <name evidence="5" type="ORF">C1O36_09305</name>
    <name evidence="6" type="ORF">NCTC12218_01874</name>
</gene>
<dbReference type="Pfam" id="PF03413">
    <property type="entry name" value="PepSY"/>
    <property type="match status" value="2"/>
</dbReference>
<evidence type="ECO:0000259" key="3">
    <source>
        <dbReference type="Pfam" id="PF03413"/>
    </source>
</evidence>
<feature type="compositionally biased region" description="Basic and acidic residues" evidence="1">
    <location>
        <begin position="23"/>
        <end position="41"/>
    </location>
</feature>
<feature type="domain" description="PepSY" evidence="3">
    <location>
        <begin position="64"/>
        <end position="108"/>
    </location>
</feature>
<dbReference type="Proteomes" id="UP000264146">
    <property type="component" value="Chromosome"/>
</dbReference>
<dbReference type="Gene3D" id="3.10.450.40">
    <property type="match status" value="2"/>
</dbReference>
<reference evidence="6" key="2">
    <citation type="submission" date="2018-06" db="EMBL/GenBank/DDBJ databases">
        <authorList>
            <consortium name="Pathogen Informatics"/>
            <person name="Doyle S."/>
        </authorList>
    </citation>
    <scope>NUCLEOTIDE SEQUENCE [LARGE SCALE GENOMIC DNA]</scope>
    <source>
        <strain evidence="6">NCTC12218</strain>
    </source>
</reference>
<dbReference type="EMBL" id="POVK01000032">
    <property type="protein sequence ID" value="NHA34702.1"/>
    <property type="molecule type" value="Genomic_DNA"/>
</dbReference>
<dbReference type="EMBL" id="LR962863">
    <property type="protein sequence ID" value="CAD7360207.1"/>
    <property type="molecule type" value="Genomic_DNA"/>
</dbReference>
<reference evidence="5 8" key="1">
    <citation type="submission" date="2018-01" db="EMBL/GenBank/DDBJ databases">
        <title>Complete genome sequence of Staphylococcus Scheliferi isolated from human.</title>
        <authorList>
            <person name="Abouelkhair M.A."/>
            <person name="Bemis D.A."/>
            <person name="Kania S.A."/>
        </authorList>
    </citation>
    <scope>NUCLEOTIDE SEQUENCE [LARGE SCALE GENOMIC DNA]</scope>
    <source>
        <strain evidence="5 8">ATCC 43808</strain>
    </source>
</reference>
<evidence type="ECO:0000313" key="7">
    <source>
        <dbReference type="Proteomes" id="UP000264146"/>
    </source>
</evidence>
<keyword evidence="2" id="KW-0732">Signal</keyword>
<accession>A0A7Z7VXR8</accession>
<sequence>MRFKVLSLLLSTGIVLAACGHDDHDDHDDHQEHAQKTEQKSDNQSNASSQNMTTQNVNKVKTQPEEAIKTAQKSFDGDVKKLEYKNDHGEWVYEIGLFKGNKEAEIKVSDKDNKVIHKEQESEHEMDNEKAIQYQDAISFKEAVKKAQKKYDGELKQWQLSQDDGQFVYEIELSSKQGEQEITLDAKSGDVLKQDHDN</sequence>
<feature type="region of interest" description="Disordered" evidence="1">
    <location>
        <begin position="23"/>
        <end position="65"/>
    </location>
</feature>
<proteinExistence type="predicted"/>
<feature type="compositionally biased region" description="Polar residues" evidence="1">
    <location>
        <begin position="42"/>
        <end position="61"/>
    </location>
</feature>
<feature type="domain" description="PepSY" evidence="3">
    <location>
        <begin position="137"/>
        <end position="194"/>
    </location>
</feature>
<dbReference type="InterPro" id="IPR025711">
    <property type="entry name" value="PepSY"/>
</dbReference>
<evidence type="ECO:0000313" key="5">
    <source>
        <dbReference type="EMBL" id="NHA34702.1"/>
    </source>
</evidence>
<protein>
    <submittedName>
        <fullName evidence="6">Putative lipoprotein</fullName>
    </submittedName>
</protein>
<dbReference type="AlphaFoldDB" id="A0A7Z7VXR8"/>